<keyword evidence="1" id="KW-1133">Transmembrane helix</keyword>
<name>A0ABX6SSY5_9ACTN</name>
<keyword evidence="1" id="KW-0812">Transmembrane</keyword>
<evidence type="ECO:0000313" key="3">
    <source>
        <dbReference type="Proteomes" id="UP000515871"/>
    </source>
</evidence>
<accession>A0ABX6SSY5</accession>
<gene>
    <name evidence="2" type="ORF">H9L21_10455</name>
</gene>
<dbReference type="EMBL" id="CP060587">
    <property type="protein sequence ID" value="QNL93534.1"/>
    <property type="molecule type" value="Genomic_DNA"/>
</dbReference>
<evidence type="ECO:0008006" key="4">
    <source>
        <dbReference type="Google" id="ProtNLM"/>
    </source>
</evidence>
<evidence type="ECO:0000256" key="1">
    <source>
        <dbReference type="SAM" id="Phobius"/>
    </source>
</evidence>
<feature type="transmembrane region" description="Helical" evidence="1">
    <location>
        <begin position="63"/>
        <end position="85"/>
    </location>
</feature>
<sequence>MKRRSGLVAVGLTVAAWAGVAGLLGGRAAALAAALAAVIVVVFFGSTKVVLGPIAQYLPGASLAAALLFYGTKVLALGVVVLVLLDPQGPGRHLDDRWFTATLIGGSLFAVTWLVVADLRARHVIYDLDDRGRHDA</sequence>
<feature type="transmembrane region" description="Helical" evidence="1">
    <location>
        <begin position="28"/>
        <end position="51"/>
    </location>
</feature>
<protein>
    <recommendedName>
        <fullName evidence="4">ATP synthase protein I</fullName>
    </recommendedName>
</protein>
<reference evidence="2 3" key="1">
    <citation type="submission" date="2020-08" db="EMBL/GenBank/DDBJ databases">
        <title>Novel species in genus Aeromicrobium.</title>
        <authorList>
            <person name="Zhang G."/>
        </authorList>
    </citation>
    <scope>NUCLEOTIDE SEQUENCE [LARGE SCALE GENOMIC DNA]</scope>
    <source>
        <strain evidence="3">zg-629</strain>
    </source>
</reference>
<keyword evidence="3" id="KW-1185">Reference proteome</keyword>
<proteinExistence type="predicted"/>
<dbReference type="Proteomes" id="UP000515871">
    <property type="component" value="Chromosome"/>
</dbReference>
<keyword evidence="1" id="KW-0472">Membrane</keyword>
<evidence type="ECO:0000313" key="2">
    <source>
        <dbReference type="EMBL" id="QNL93534.1"/>
    </source>
</evidence>
<feature type="transmembrane region" description="Helical" evidence="1">
    <location>
        <begin position="97"/>
        <end position="116"/>
    </location>
</feature>
<dbReference type="RefSeq" id="WP_154596947.1">
    <property type="nucleotide sequence ID" value="NZ_CP060587.1"/>
</dbReference>
<organism evidence="2 3">
    <name type="scientific">Aeromicrobium senzhongii</name>
    <dbReference type="NCBI Taxonomy" id="2663859"/>
    <lineage>
        <taxon>Bacteria</taxon>
        <taxon>Bacillati</taxon>
        <taxon>Actinomycetota</taxon>
        <taxon>Actinomycetes</taxon>
        <taxon>Propionibacteriales</taxon>
        <taxon>Nocardioidaceae</taxon>
        <taxon>Aeromicrobium</taxon>
    </lineage>
</organism>